<dbReference type="HOGENOM" id="CLU_134391_0_0_9"/>
<dbReference type="STRING" id="696281.Desru_0851"/>
<sequence>MIIIYYDVGGAHSVQVAAGIHLDILPVDRVPSSADLFKMKKFDNTTKDDYGRILFAGTDNYGNPVYTLSCQYASPIVVPSLRDMHRIQGGNPRQLLLISTLGTINLLMKIGGFSSRRLGWVGFGRPIVVKGTLKAYPQIARLVSEVKDLLPDLMAGKEPAKISEIDKPEIWWSVESTT</sequence>
<dbReference type="AlphaFoldDB" id="F6DV62"/>
<proteinExistence type="predicted"/>
<dbReference type="Proteomes" id="UP000009234">
    <property type="component" value="Chromosome"/>
</dbReference>
<accession>F6DV62</accession>
<organism evidence="1 2">
    <name type="scientific">Desulforamulus ruminis (strain ATCC 23193 / DSM 2154 / NCIMB 8452 / DL)</name>
    <name type="common">Desulfotomaculum ruminis</name>
    <dbReference type="NCBI Taxonomy" id="696281"/>
    <lineage>
        <taxon>Bacteria</taxon>
        <taxon>Bacillati</taxon>
        <taxon>Bacillota</taxon>
        <taxon>Clostridia</taxon>
        <taxon>Eubacteriales</taxon>
        <taxon>Peptococcaceae</taxon>
        <taxon>Desulforamulus</taxon>
    </lineage>
</organism>
<dbReference type="KEGG" id="dru:Desru_0851"/>
<keyword evidence="2" id="KW-1185">Reference proteome</keyword>
<dbReference type="eggNOG" id="ENOG5032S9W">
    <property type="taxonomic scope" value="Bacteria"/>
</dbReference>
<evidence type="ECO:0000313" key="1">
    <source>
        <dbReference type="EMBL" id="AEG59128.1"/>
    </source>
</evidence>
<dbReference type="Pfam" id="PF11385">
    <property type="entry name" value="DUF3189"/>
    <property type="match status" value="1"/>
</dbReference>
<evidence type="ECO:0000313" key="2">
    <source>
        <dbReference type="Proteomes" id="UP000009234"/>
    </source>
</evidence>
<protein>
    <recommendedName>
        <fullName evidence="3">DUF3189 family protein</fullName>
    </recommendedName>
</protein>
<reference evidence="1 2" key="2">
    <citation type="journal article" date="2012" name="Stand. Genomic Sci.">
        <title>Complete genome sequence of the sulfate-reducing firmicute Desulfotomaculum ruminis type strain (DL(T)).</title>
        <authorList>
            <person name="Spring S."/>
            <person name="Visser M."/>
            <person name="Lu M."/>
            <person name="Copeland A."/>
            <person name="Lapidus A."/>
            <person name="Lucas S."/>
            <person name="Cheng J.F."/>
            <person name="Han C."/>
            <person name="Tapia R."/>
            <person name="Goodwin L.A."/>
            <person name="Pitluck S."/>
            <person name="Ivanova N."/>
            <person name="Land M."/>
            <person name="Hauser L."/>
            <person name="Larimer F."/>
            <person name="Rohde M."/>
            <person name="Goker M."/>
            <person name="Detter J.C."/>
            <person name="Kyrpides N.C."/>
            <person name="Woyke T."/>
            <person name="Schaap P.J."/>
            <person name="Plugge C.M."/>
            <person name="Muyzer G."/>
            <person name="Kuever J."/>
            <person name="Pereira I.A."/>
            <person name="Parshina S.N."/>
            <person name="Bernier-Latmani R."/>
            <person name="Stams A.J."/>
            <person name="Klenk H.P."/>
        </authorList>
    </citation>
    <scope>NUCLEOTIDE SEQUENCE [LARGE SCALE GENOMIC DNA]</scope>
    <source>
        <strain evidence="2">ATCC 23193 / DSM 2154 / NCIB 8452 / DL</strain>
    </source>
</reference>
<reference evidence="2" key="1">
    <citation type="submission" date="2011-05" db="EMBL/GenBank/DDBJ databases">
        <title>Complete sequence of Desulfotomaculum ruminis DSM 2154.</title>
        <authorList>
            <person name="Lucas S."/>
            <person name="Copeland A."/>
            <person name="Lapidus A."/>
            <person name="Cheng J.-F."/>
            <person name="Goodwin L."/>
            <person name="Pitluck S."/>
            <person name="Lu M."/>
            <person name="Detter J.C."/>
            <person name="Han C."/>
            <person name="Tapia R."/>
            <person name="Land M."/>
            <person name="Hauser L."/>
            <person name="Kyrpides N."/>
            <person name="Ivanova N."/>
            <person name="Mikhailova N."/>
            <person name="Pagani I."/>
            <person name="Stams A.J.M."/>
            <person name="Plugge C.M."/>
            <person name="Muyzer G."/>
            <person name="Kuever J."/>
            <person name="Parshina S.N."/>
            <person name="Ivanova A.E."/>
            <person name="Nazina T.N."/>
            <person name="Brambilla E."/>
            <person name="Spring S."/>
            <person name="Klenk H.-P."/>
            <person name="Woyke T."/>
        </authorList>
    </citation>
    <scope>NUCLEOTIDE SEQUENCE [LARGE SCALE GENOMIC DNA]</scope>
    <source>
        <strain evidence="2">ATCC 23193 / DSM 2154 / NCIB 8452 / DL</strain>
    </source>
</reference>
<dbReference type="RefSeq" id="WP_013840899.1">
    <property type="nucleotide sequence ID" value="NC_015589.1"/>
</dbReference>
<dbReference type="EMBL" id="CP002780">
    <property type="protein sequence ID" value="AEG59128.1"/>
    <property type="molecule type" value="Genomic_DNA"/>
</dbReference>
<dbReference type="InterPro" id="IPR021525">
    <property type="entry name" value="DUF3189"/>
</dbReference>
<dbReference type="OrthoDB" id="1680616at2"/>
<evidence type="ECO:0008006" key="3">
    <source>
        <dbReference type="Google" id="ProtNLM"/>
    </source>
</evidence>
<name>F6DV62_DESRL</name>
<gene>
    <name evidence="1" type="ordered locus">Desru_0851</name>
</gene>